<evidence type="ECO:0000256" key="1">
    <source>
        <dbReference type="SAM" id="MobiDB-lite"/>
    </source>
</evidence>
<reference evidence="2" key="1">
    <citation type="journal article" date="2021" name="Int. J. Syst. Evol. Microbiol.">
        <title>Bradyrhizobium septentrionale sp. nov. (sv. septentrionale) and Bradyrhizobium quebecense sp. nov. (sv. septentrionale) associated with legumes native to Canada possess rearranged symbiosis genes and numerous insertion sequences.</title>
        <authorList>
            <person name="Bromfield E.S.P."/>
            <person name="Cloutier S."/>
        </authorList>
    </citation>
    <scope>NUCLEOTIDE SEQUENCE</scope>
    <source>
        <strain evidence="2">5S5</strain>
    </source>
</reference>
<accession>A0ABZ2P9V5</accession>
<keyword evidence="3" id="KW-1185">Reference proteome</keyword>
<name>A0ABZ2P9V5_9BRAD</name>
<protein>
    <recommendedName>
        <fullName evidence="4">KfrA N-terminal DNA-binding domain-containing protein</fullName>
    </recommendedName>
</protein>
<feature type="compositionally biased region" description="Basic and acidic residues" evidence="1">
    <location>
        <begin position="74"/>
        <end position="83"/>
    </location>
</feature>
<dbReference type="RefSeq" id="WP_338821596.1">
    <property type="nucleotide sequence ID" value="NZ_CP147708.1"/>
</dbReference>
<evidence type="ECO:0000313" key="2">
    <source>
        <dbReference type="EMBL" id="WXC83495.1"/>
    </source>
</evidence>
<dbReference type="Proteomes" id="UP001432046">
    <property type="component" value="Chromosome"/>
</dbReference>
<evidence type="ECO:0000313" key="3">
    <source>
        <dbReference type="Proteomes" id="UP001432046"/>
    </source>
</evidence>
<evidence type="ECO:0008006" key="4">
    <source>
        <dbReference type="Google" id="ProtNLM"/>
    </source>
</evidence>
<sequence>MSQASSERLNAAIDRVAAKSGLELSPMEAAPSVSSGGGLNAAVDRLIAHREQQGTSAHSDRSPSPPDKTGLDAAVDRLLKQGQ</sequence>
<organism evidence="2 3">
    <name type="scientific">Bradyrhizobium septentrionale</name>
    <dbReference type="NCBI Taxonomy" id="1404411"/>
    <lineage>
        <taxon>Bacteria</taxon>
        <taxon>Pseudomonadati</taxon>
        <taxon>Pseudomonadota</taxon>
        <taxon>Alphaproteobacteria</taxon>
        <taxon>Hyphomicrobiales</taxon>
        <taxon>Nitrobacteraceae</taxon>
        <taxon>Bradyrhizobium</taxon>
    </lineage>
</organism>
<proteinExistence type="predicted"/>
<dbReference type="EMBL" id="CP147711">
    <property type="protein sequence ID" value="WXC83495.1"/>
    <property type="molecule type" value="Genomic_DNA"/>
</dbReference>
<feature type="region of interest" description="Disordered" evidence="1">
    <location>
        <begin position="18"/>
        <end position="83"/>
    </location>
</feature>
<gene>
    <name evidence="2" type="ORF">WDK88_18900</name>
</gene>
<reference evidence="2" key="2">
    <citation type="submission" date="2024-03" db="EMBL/GenBank/DDBJ databases">
        <authorList>
            <person name="Bromfield E.S.P."/>
            <person name="Cloutier S."/>
        </authorList>
    </citation>
    <scope>NUCLEOTIDE SEQUENCE</scope>
    <source>
        <strain evidence="2">5S5</strain>
    </source>
</reference>